<protein>
    <recommendedName>
        <fullName evidence="3">F-box domain-containing protein</fullName>
    </recommendedName>
</protein>
<dbReference type="SUPFAM" id="SSF52047">
    <property type="entry name" value="RNI-like"/>
    <property type="match status" value="1"/>
</dbReference>
<accession>A0A3M7GA89</accession>
<dbReference type="AlphaFoldDB" id="A0A3M7GA89"/>
<sequence length="476" mass="53921">MGINDLPAEELHDILTRAVGANGTNQVRFTYGLRSSLEPRSSKVDRYVRSPSRDDFVAMDAAKAIRRVCTGWGRWVVCHIFQHFREQRPVGNERWADLTSCRAKYPLYELIDAPRGTIVKRDPHLNLRKTYELLTQSSAVSQHVRRLWFDGFHTVTTDGWILSLARACPNLEILTIPWTVLRSGRPEHWADLLKSTTSDGRALRSLEVRSSHLTADEVHQLDRTNVSDPLRDPRVSFRRLRRLRLSGDTQVSPVIDNDLLAIAKTATNLESLQVTGSSTITVHGVMAVAKASDQSLRLLEYRPLPLATDKVWHLSADEEAHNCSLLSALPRLVEFDISLSSVCANLFANPASIWRGTCTVRSDRVCFRMHKDKAQGEAQRLEQLLRSARLRLSERARLRGPLTIEIVHAGLRFRPDQSLVHDVPSSMVVMTNGDTDNMETRWVNEDKPASELDKLDHVVVHESSLLRAMSEKRFIL</sequence>
<proteinExistence type="predicted"/>
<evidence type="ECO:0000313" key="1">
    <source>
        <dbReference type="EMBL" id="RMY98038.1"/>
    </source>
</evidence>
<gene>
    <name evidence="1" type="ORF">D0864_04541</name>
</gene>
<dbReference type="EMBL" id="QWIO01000392">
    <property type="protein sequence ID" value="RMY98038.1"/>
    <property type="molecule type" value="Genomic_DNA"/>
</dbReference>
<dbReference type="Proteomes" id="UP000269539">
    <property type="component" value="Unassembled WGS sequence"/>
</dbReference>
<dbReference type="InterPro" id="IPR032675">
    <property type="entry name" value="LRR_dom_sf"/>
</dbReference>
<dbReference type="Gene3D" id="3.80.10.10">
    <property type="entry name" value="Ribonuclease Inhibitor"/>
    <property type="match status" value="1"/>
</dbReference>
<organism evidence="1 2">
    <name type="scientific">Hortaea werneckii</name>
    <name type="common">Black yeast</name>
    <name type="synonym">Cladosporium werneckii</name>
    <dbReference type="NCBI Taxonomy" id="91943"/>
    <lineage>
        <taxon>Eukaryota</taxon>
        <taxon>Fungi</taxon>
        <taxon>Dikarya</taxon>
        <taxon>Ascomycota</taxon>
        <taxon>Pezizomycotina</taxon>
        <taxon>Dothideomycetes</taxon>
        <taxon>Dothideomycetidae</taxon>
        <taxon>Mycosphaerellales</taxon>
        <taxon>Teratosphaeriaceae</taxon>
        <taxon>Hortaea</taxon>
    </lineage>
</organism>
<dbReference type="OrthoDB" id="5283561at2759"/>
<reference evidence="1 2" key="1">
    <citation type="journal article" date="2018" name="BMC Genomics">
        <title>Genomic evidence for intraspecific hybridization in a clonal and extremely halotolerant yeast.</title>
        <authorList>
            <person name="Gostincar C."/>
            <person name="Stajich J.E."/>
            <person name="Zupancic J."/>
            <person name="Zalar P."/>
            <person name="Gunde-Cimerman N."/>
        </authorList>
    </citation>
    <scope>NUCLEOTIDE SEQUENCE [LARGE SCALE GENOMIC DNA]</scope>
    <source>
        <strain evidence="1 2">EXF-10513</strain>
    </source>
</reference>
<evidence type="ECO:0000313" key="2">
    <source>
        <dbReference type="Proteomes" id="UP000269539"/>
    </source>
</evidence>
<name>A0A3M7GA89_HORWE</name>
<evidence type="ECO:0008006" key="3">
    <source>
        <dbReference type="Google" id="ProtNLM"/>
    </source>
</evidence>
<comment type="caution">
    <text evidence="1">The sequence shown here is derived from an EMBL/GenBank/DDBJ whole genome shotgun (WGS) entry which is preliminary data.</text>
</comment>